<comment type="caution">
    <text evidence="5">The sequence shown here is derived from an EMBL/GenBank/DDBJ whole genome shotgun (WGS) entry which is preliminary data.</text>
</comment>
<dbReference type="EMBL" id="BRXX01000161">
    <property type="protein sequence ID" value="GMH94944.1"/>
    <property type="molecule type" value="Genomic_DNA"/>
</dbReference>
<reference evidence="6" key="1">
    <citation type="journal article" date="2023" name="Commun. Biol.">
        <title>Genome analysis of Parmales, the sister group of diatoms, reveals the evolutionary specialization of diatoms from phago-mixotrophs to photoautotrophs.</title>
        <authorList>
            <person name="Ban H."/>
            <person name="Sato S."/>
            <person name="Yoshikawa S."/>
            <person name="Yamada K."/>
            <person name="Nakamura Y."/>
            <person name="Ichinomiya M."/>
            <person name="Sato N."/>
            <person name="Blanc-Mathieu R."/>
            <person name="Endo H."/>
            <person name="Kuwata A."/>
            <person name="Ogata H."/>
        </authorList>
    </citation>
    <scope>NUCLEOTIDE SEQUENCE [LARGE SCALE GENOMIC DNA]</scope>
    <source>
        <strain evidence="6">NIES 3699</strain>
    </source>
</reference>
<keyword evidence="3" id="KW-0653">Protein transport</keyword>
<dbReference type="InterPro" id="IPR007515">
    <property type="entry name" value="Mss4"/>
</dbReference>
<dbReference type="Proteomes" id="UP001165160">
    <property type="component" value="Unassembled WGS sequence"/>
</dbReference>
<organism evidence="5 6">
    <name type="scientific">Triparma verrucosa</name>
    <dbReference type="NCBI Taxonomy" id="1606542"/>
    <lineage>
        <taxon>Eukaryota</taxon>
        <taxon>Sar</taxon>
        <taxon>Stramenopiles</taxon>
        <taxon>Ochrophyta</taxon>
        <taxon>Bolidophyceae</taxon>
        <taxon>Parmales</taxon>
        <taxon>Triparmaceae</taxon>
        <taxon>Triparma</taxon>
    </lineage>
</organism>
<dbReference type="InterPro" id="IPR001478">
    <property type="entry name" value="PDZ"/>
</dbReference>
<dbReference type="InterPro" id="IPR036034">
    <property type="entry name" value="PDZ_sf"/>
</dbReference>
<evidence type="ECO:0000313" key="6">
    <source>
        <dbReference type="Proteomes" id="UP001165160"/>
    </source>
</evidence>
<accession>A0A9W7BWI4</accession>
<dbReference type="PROSITE" id="PS51796">
    <property type="entry name" value="MSS4"/>
    <property type="match status" value="1"/>
</dbReference>
<dbReference type="GO" id="GO:0015031">
    <property type="term" value="P:protein transport"/>
    <property type="evidence" value="ECO:0007669"/>
    <property type="project" value="UniProtKB-KW"/>
</dbReference>
<dbReference type="Gene3D" id="2.170.150.10">
    <property type="entry name" value="Metal Binding Protein, Guanine Nucleotide Exchange Factor, Chain A"/>
    <property type="match status" value="1"/>
</dbReference>
<dbReference type="GO" id="GO:0007264">
    <property type="term" value="P:small GTPase-mediated signal transduction"/>
    <property type="evidence" value="ECO:0007669"/>
    <property type="project" value="InterPro"/>
</dbReference>
<sequence>MEPTPNDPPPPPTCIPVVEHPGILGGRLTRKDGLFECNAGILRCPRCTSRMLSTVGTLIPDESRTLYIPRPNKDFTPGGTEVEFTWESKDYTQWWQIPDIDCFDNVGMSKPVTHPAGETVEIVLCSECGAGPLGYRVAGSPPLYLPCDLLVQQDAALADDDEDFKAPANANLEQIKAMMADGNLTTQFKVVFGEARLGMMLNDAPDGVGVEVQAFTVTEDGELGAAEQGGGVKVGDKVVRVANVSTAGKNYEEVLDMVIGASRPLEIVFERGPKNKVGERGEVERVAHRQWEGKDTAP</sequence>
<dbReference type="SUPFAM" id="SSF51316">
    <property type="entry name" value="Mss4-like"/>
    <property type="match status" value="1"/>
</dbReference>
<keyword evidence="6" id="KW-1185">Reference proteome</keyword>
<evidence type="ECO:0000259" key="4">
    <source>
        <dbReference type="PROSITE" id="PS50106"/>
    </source>
</evidence>
<dbReference type="InterPro" id="IPR011057">
    <property type="entry name" value="Mss4-like_sf"/>
</dbReference>
<protein>
    <recommendedName>
        <fullName evidence="4">PDZ domain-containing protein</fullName>
    </recommendedName>
</protein>
<dbReference type="InterPro" id="IPR011323">
    <property type="entry name" value="Mss4/transl-control_tumour"/>
</dbReference>
<dbReference type="Gene3D" id="2.30.42.10">
    <property type="match status" value="1"/>
</dbReference>
<name>A0A9W7BWI4_9STRA</name>
<dbReference type="PROSITE" id="PS50106">
    <property type="entry name" value="PDZ"/>
    <property type="match status" value="1"/>
</dbReference>
<proteinExistence type="predicted"/>
<keyword evidence="1" id="KW-0813">Transport</keyword>
<dbReference type="SUPFAM" id="SSF50156">
    <property type="entry name" value="PDZ domain-like"/>
    <property type="match status" value="1"/>
</dbReference>
<dbReference type="GO" id="GO:0005085">
    <property type="term" value="F:guanyl-nucleotide exchange factor activity"/>
    <property type="evidence" value="ECO:0007669"/>
    <property type="project" value="UniProtKB-KW"/>
</dbReference>
<dbReference type="AlphaFoldDB" id="A0A9W7BWI4"/>
<feature type="domain" description="PDZ" evidence="4">
    <location>
        <begin position="198"/>
        <end position="273"/>
    </location>
</feature>
<evidence type="ECO:0000313" key="5">
    <source>
        <dbReference type="EMBL" id="GMH94944.1"/>
    </source>
</evidence>
<gene>
    <name evidence="5" type="ORF">TrVE_jg8248</name>
</gene>
<evidence type="ECO:0000256" key="3">
    <source>
        <dbReference type="ARBA" id="ARBA00022927"/>
    </source>
</evidence>
<dbReference type="Pfam" id="PF04421">
    <property type="entry name" value="Mss4"/>
    <property type="match status" value="1"/>
</dbReference>
<evidence type="ECO:0000256" key="1">
    <source>
        <dbReference type="ARBA" id="ARBA00022448"/>
    </source>
</evidence>
<keyword evidence="2" id="KW-0344">Guanine-nucleotide releasing factor</keyword>
<dbReference type="SMART" id="SM00228">
    <property type="entry name" value="PDZ"/>
    <property type="match status" value="1"/>
</dbReference>
<evidence type="ECO:0000256" key="2">
    <source>
        <dbReference type="ARBA" id="ARBA00022658"/>
    </source>
</evidence>